<dbReference type="InterPro" id="IPR011923">
    <property type="entry name" value="RodA/MrdB"/>
</dbReference>
<comment type="subcellular location">
    <subcellularLocation>
        <location evidence="6">Cell inner membrane</location>
        <topology evidence="6">Multi-pass membrane protein</topology>
    </subcellularLocation>
    <subcellularLocation>
        <location evidence="1">Membrane</location>
        <topology evidence="1">Multi-pass membrane protein</topology>
    </subcellularLocation>
</comment>
<dbReference type="EMBL" id="BMDW01000014">
    <property type="protein sequence ID" value="GGA52531.1"/>
    <property type="molecule type" value="Genomic_DNA"/>
</dbReference>
<comment type="similarity">
    <text evidence="6">Belongs to the SEDS family. MrdB/RodA subfamily.</text>
</comment>
<keyword evidence="8" id="KW-1185">Reference proteome</keyword>
<evidence type="ECO:0000313" key="8">
    <source>
        <dbReference type="Proteomes" id="UP000618591"/>
    </source>
</evidence>
<evidence type="ECO:0000256" key="4">
    <source>
        <dbReference type="ARBA" id="ARBA00022989"/>
    </source>
</evidence>
<proteinExistence type="inferred from homology"/>
<feature type="transmembrane region" description="Helical" evidence="6">
    <location>
        <begin position="190"/>
        <end position="212"/>
    </location>
</feature>
<dbReference type="EC" id="2.4.99.28" evidence="6"/>
<keyword evidence="6" id="KW-0961">Cell wall biogenesis/degradation</keyword>
<evidence type="ECO:0000256" key="3">
    <source>
        <dbReference type="ARBA" id="ARBA00022960"/>
    </source>
</evidence>
<keyword evidence="4 6" id="KW-1133">Transmembrane helix</keyword>
<evidence type="ECO:0000256" key="5">
    <source>
        <dbReference type="ARBA" id="ARBA00023136"/>
    </source>
</evidence>
<name>A0ABQ1GZM0_9SPHN</name>
<feature type="transmembrane region" description="Helical" evidence="6">
    <location>
        <begin position="314"/>
        <end position="338"/>
    </location>
</feature>
<feature type="transmembrane region" description="Helical" evidence="6">
    <location>
        <begin position="142"/>
        <end position="160"/>
    </location>
</feature>
<dbReference type="Proteomes" id="UP000618591">
    <property type="component" value="Unassembled WGS sequence"/>
</dbReference>
<dbReference type="Pfam" id="PF01098">
    <property type="entry name" value="FTSW_RODA_SPOVE"/>
    <property type="match status" value="1"/>
</dbReference>
<keyword evidence="3 6" id="KW-0133">Cell shape</keyword>
<dbReference type="NCBIfam" id="TIGR02210">
    <property type="entry name" value="rodA_shape"/>
    <property type="match status" value="1"/>
</dbReference>
<sequence length="375" mass="40206">MSTRPANGLAFVPAPLAQLPWKILLLVLAIGCFDLLVLYSAAGGNIRPWALSQGIRFFVLLAGAIALSRIREETWGQIALPAYGILCVMLVLVELVGAVRGGGQRWLDVGFIRLQPSELMKPCIVLACAKFYDLLPPNETRRFGAIWPAALLILLPAALVMKQPDLGTALMITIGGVTVMFLAGVPLRLFIGGALALGAAIPLAINFVLHGYQKNRILVFLDPESDPLGIGYHISQSKIAIGSGGIFGKGFLNGTQSHLDYLPEGHTDFALATMMEEWGLIGGVLLILAFFVIVQWGLAAALQAQSRFARLTAAGLAATIFYYVSINMAMVMGMAPVVGVPLPLISNGGSSQMTFMLCLGILMSIDRSNRQTTRW</sequence>
<feature type="transmembrane region" description="Helical" evidence="6">
    <location>
        <begin position="80"/>
        <end position="99"/>
    </location>
</feature>
<evidence type="ECO:0000256" key="6">
    <source>
        <dbReference type="HAMAP-Rule" id="MF_02079"/>
    </source>
</evidence>
<keyword evidence="6" id="KW-0997">Cell inner membrane</keyword>
<comment type="pathway">
    <text evidence="6">Cell wall biogenesis; peptidoglycan biosynthesis.</text>
</comment>
<keyword evidence="6" id="KW-0328">Glycosyltransferase</keyword>
<dbReference type="RefSeq" id="WP_188447705.1">
    <property type="nucleotide sequence ID" value="NZ_BMDW01000014.1"/>
</dbReference>
<feature type="transmembrane region" description="Helical" evidence="6">
    <location>
        <begin position="344"/>
        <end position="365"/>
    </location>
</feature>
<comment type="function">
    <text evidence="6">Peptidoglycan polymerase that is essential for cell wall elongation.</text>
</comment>
<feature type="transmembrane region" description="Helical" evidence="6">
    <location>
        <begin position="48"/>
        <end position="68"/>
    </location>
</feature>
<dbReference type="PANTHER" id="PTHR30474">
    <property type="entry name" value="CELL CYCLE PROTEIN"/>
    <property type="match status" value="1"/>
</dbReference>
<comment type="catalytic activity">
    <reaction evidence="6">
        <text>[GlcNAc-(1-&gt;4)-Mur2Ac(oyl-L-Ala-gamma-D-Glu-L-Lys-D-Ala-D-Ala)](n)-di-trans,octa-cis-undecaprenyl diphosphate + beta-D-GlcNAc-(1-&gt;4)-Mur2Ac(oyl-L-Ala-gamma-D-Glu-L-Lys-D-Ala-D-Ala)-di-trans,octa-cis-undecaprenyl diphosphate = [GlcNAc-(1-&gt;4)-Mur2Ac(oyl-L-Ala-gamma-D-Glu-L-Lys-D-Ala-D-Ala)](n+1)-di-trans,octa-cis-undecaprenyl diphosphate + di-trans,octa-cis-undecaprenyl diphosphate + H(+)</text>
        <dbReference type="Rhea" id="RHEA:23708"/>
        <dbReference type="Rhea" id="RHEA-COMP:9602"/>
        <dbReference type="Rhea" id="RHEA-COMP:9603"/>
        <dbReference type="ChEBI" id="CHEBI:15378"/>
        <dbReference type="ChEBI" id="CHEBI:58405"/>
        <dbReference type="ChEBI" id="CHEBI:60033"/>
        <dbReference type="ChEBI" id="CHEBI:78435"/>
        <dbReference type="EC" id="2.4.99.28"/>
    </reaction>
</comment>
<dbReference type="InterPro" id="IPR001182">
    <property type="entry name" value="FtsW/RodA"/>
</dbReference>
<keyword evidence="5 6" id="KW-0472">Membrane</keyword>
<protein>
    <recommendedName>
        <fullName evidence="6">Peptidoglycan glycosyltransferase MrdB</fullName>
        <shortName evidence="6">PGT</shortName>
        <ecNumber evidence="6">2.4.99.28</ecNumber>
    </recommendedName>
    <alternativeName>
        <fullName evidence="6">Cell elongation protein RodA</fullName>
    </alternativeName>
    <alternativeName>
        <fullName evidence="6">Cell wall polymerase</fullName>
    </alternativeName>
    <alternativeName>
        <fullName evidence="6">Peptidoglycan polymerase</fullName>
        <shortName evidence="6">PG polymerase</shortName>
    </alternativeName>
</protein>
<organism evidence="7 8">
    <name type="scientific">Sphingomonas psychrolutea</name>
    <dbReference type="NCBI Taxonomy" id="1259676"/>
    <lineage>
        <taxon>Bacteria</taxon>
        <taxon>Pseudomonadati</taxon>
        <taxon>Pseudomonadota</taxon>
        <taxon>Alphaproteobacteria</taxon>
        <taxon>Sphingomonadales</taxon>
        <taxon>Sphingomonadaceae</taxon>
        <taxon>Sphingomonas</taxon>
    </lineage>
</organism>
<dbReference type="HAMAP" id="MF_02079">
    <property type="entry name" value="PGT_RodA"/>
    <property type="match status" value="1"/>
</dbReference>
<evidence type="ECO:0000256" key="2">
    <source>
        <dbReference type="ARBA" id="ARBA00022692"/>
    </source>
</evidence>
<feature type="transmembrane region" description="Helical" evidence="6">
    <location>
        <begin position="166"/>
        <end position="183"/>
    </location>
</feature>
<gene>
    <name evidence="6" type="primary">mrdB</name>
    <name evidence="6" type="synonym">rodA</name>
    <name evidence="7" type="ORF">GCM10011395_23560</name>
</gene>
<feature type="transmembrane region" description="Helical" evidence="6">
    <location>
        <begin position="278"/>
        <end position="302"/>
    </location>
</feature>
<keyword evidence="6" id="KW-1003">Cell membrane</keyword>
<feature type="transmembrane region" description="Helical" evidence="6">
    <location>
        <begin position="21"/>
        <end position="42"/>
    </location>
</feature>
<evidence type="ECO:0000313" key="7">
    <source>
        <dbReference type="EMBL" id="GGA52531.1"/>
    </source>
</evidence>
<keyword evidence="6" id="KW-0808">Transferase</keyword>
<keyword evidence="2 6" id="KW-0812">Transmembrane</keyword>
<accession>A0ABQ1GZM0</accession>
<reference evidence="8" key="1">
    <citation type="journal article" date="2019" name="Int. J. Syst. Evol. Microbiol.">
        <title>The Global Catalogue of Microorganisms (GCM) 10K type strain sequencing project: providing services to taxonomists for standard genome sequencing and annotation.</title>
        <authorList>
            <consortium name="The Broad Institute Genomics Platform"/>
            <consortium name="The Broad Institute Genome Sequencing Center for Infectious Disease"/>
            <person name="Wu L."/>
            <person name="Ma J."/>
        </authorList>
    </citation>
    <scope>NUCLEOTIDE SEQUENCE [LARGE SCALE GENOMIC DNA]</scope>
    <source>
        <strain evidence="8">CGMCC 1.10106</strain>
    </source>
</reference>
<comment type="caution">
    <text evidence="7">The sequence shown here is derived from an EMBL/GenBank/DDBJ whole genome shotgun (WGS) entry which is preliminary data.</text>
</comment>
<dbReference type="PANTHER" id="PTHR30474:SF1">
    <property type="entry name" value="PEPTIDOGLYCAN GLYCOSYLTRANSFERASE MRDB"/>
    <property type="match status" value="1"/>
</dbReference>
<keyword evidence="6" id="KW-0573">Peptidoglycan synthesis</keyword>
<evidence type="ECO:0000256" key="1">
    <source>
        <dbReference type="ARBA" id="ARBA00004141"/>
    </source>
</evidence>